<dbReference type="GO" id="GO:0071111">
    <property type="term" value="F:cyclic-guanylate-specific phosphodiesterase activity"/>
    <property type="evidence" value="ECO:0007669"/>
    <property type="project" value="InterPro"/>
</dbReference>
<organism evidence="4 5">
    <name type="scientific">Shewanella gaetbuli</name>
    <dbReference type="NCBI Taxonomy" id="220752"/>
    <lineage>
        <taxon>Bacteria</taxon>
        <taxon>Pseudomonadati</taxon>
        <taxon>Pseudomonadota</taxon>
        <taxon>Gammaproteobacteria</taxon>
        <taxon>Alteromonadales</taxon>
        <taxon>Shewanellaceae</taxon>
        <taxon>Shewanella</taxon>
    </lineage>
</organism>
<dbReference type="InterPro" id="IPR029787">
    <property type="entry name" value="Nucleotide_cyclase"/>
</dbReference>
<feature type="transmembrane region" description="Helical" evidence="1">
    <location>
        <begin position="134"/>
        <end position="154"/>
    </location>
</feature>
<reference evidence="4" key="1">
    <citation type="submission" date="2022-01" db="EMBL/GenBank/DDBJ databases">
        <title>Whole genome-based taxonomy of the Shewanellaceae.</title>
        <authorList>
            <person name="Martin-Rodriguez A.J."/>
        </authorList>
    </citation>
    <scope>NUCLEOTIDE SEQUENCE</scope>
    <source>
        <strain evidence="4">DSM 16422</strain>
    </source>
</reference>
<comment type="caution">
    <text evidence="4">The sequence shown here is derived from an EMBL/GenBank/DDBJ whole genome shotgun (WGS) entry which is preliminary data.</text>
</comment>
<protein>
    <submittedName>
        <fullName evidence="4">GGDEF domain-containing protein</fullName>
    </submittedName>
</protein>
<evidence type="ECO:0000259" key="2">
    <source>
        <dbReference type="PROSITE" id="PS50883"/>
    </source>
</evidence>
<dbReference type="SUPFAM" id="SSF55073">
    <property type="entry name" value="Nucleotide cyclase"/>
    <property type="match status" value="1"/>
</dbReference>
<dbReference type="PANTHER" id="PTHR33121">
    <property type="entry name" value="CYCLIC DI-GMP PHOSPHODIESTERASE PDEF"/>
    <property type="match status" value="1"/>
</dbReference>
<proteinExistence type="predicted"/>
<dbReference type="InterPro" id="IPR001633">
    <property type="entry name" value="EAL_dom"/>
</dbReference>
<dbReference type="Gene3D" id="3.30.70.270">
    <property type="match status" value="1"/>
</dbReference>
<keyword evidence="1" id="KW-0812">Transmembrane</keyword>
<feature type="domain" description="GGDEF" evidence="3">
    <location>
        <begin position="248"/>
        <end position="380"/>
    </location>
</feature>
<dbReference type="InterPro" id="IPR050706">
    <property type="entry name" value="Cyclic-di-GMP_PDE-like"/>
</dbReference>
<dbReference type="SUPFAM" id="SSF141868">
    <property type="entry name" value="EAL domain-like"/>
    <property type="match status" value="1"/>
</dbReference>
<feature type="transmembrane region" description="Helical" evidence="1">
    <location>
        <begin position="6"/>
        <end position="23"/>
    </location>
</feature>
<dbReference type="Pfam" id="PF00563">
    <property type="entry name" value="EAL"/>
    <property type="match status" value="1"/>
</dbReference>
<keyword evidence="1" id="KW-1133">Transmembrane helix</keyword>
<dbReference type="PROSITE" id="PS50887">
    <property type="entry name" value="GGDEF"/>
    <property type="match status" value="1"/>
</dbReference>
<dbReference type="InterPro" id="IPR043128">
    <property type="entry name" value="Rev_trsase/Diguanyl_cyclase"/>
</dbReference>
<dbReference type="PANTHER" id="PTHR33121:SF79">
    <property type="entry name" value="CYCLIC DI-GMP PHOSPHODIESTERASE PDED-RELATED"/>
    <property type="match status" value="1"/>
</dbReference>
<dbReference type="CDD" id="cd01948">
    <property type="entry name" value="EAL"/>
    <property type="match status" value="1"/>
</dbReference>
<accession>A0A9X1ZHL8</accession>
<keyword evidence="1" id="KW-0472">Membrane</keyword>
<evidence type="ECO:0000313" key="5">
    <source>
        <dbReference type="Proteomes" id="UP001139333"/>
    </source>
</evidence>
<evidence type="ECO:0000313" key="4">
    <source>
        <dbReference type="EMBL" id="MCL1142464.1"/>
    </source>
</evidence>
<dbReference type="InterPro" id="IPR035919">
    <property type="entry name" value="EAL_sf"/>
</dbReference>
<evidence type="ECO:0000259" key="3">
    <source>
        <dbReference type="PROSITE" id="PS50887"/>
    </source>
</evidence>
<feature type="domain" description="EAL" evidence="2">
    <location>
        <begin position="389"/>
        <end position="633"/>
    </location>
</feature>
<dbReference type="Gene3D" id="3.20.20.450">
    <property type="entry name" value="EAL domain"/>
    <property type="match status" value="1"/>
</dbReference>
<dbReference type="RefSeq" id="WP_248995149.1">
    <property type="nucleotide sequence ID" value="NZ_JAKIKP010000004.1"/>
</dbReference>
<dbReference type="SMART" id="SM00267">
    <property type="entry name" value="GGDEF"/>
    <property type="match status" value="1"/>
</dbReference>
<gene>
    <name evidence="4" type="ORF">L2672_07115</name>
</gene>
<sequence>MGLSKSFQLVLFIIFGLLLYRFYSLENSEVQLKSEVVRQSLSQNIKKHSDWAENGKALYDTLSQDHKFQFFQYIHNTDKNYNFTHGSVAPVDKSFKDKLFNTNLEDSQQFANGRLQVRLEAQSIIDPSLKELQAIAEIIILTYLLLMIIFAFLINLHKRKVRYAAQYVDSISNLTFQAVEVSRLNGILKPLGLALESCRARLKQSLEQIKLENEKLTKAAYQDPISGFSTRPRFLTFLDSVTQKNKNSFGVLLHIKASELANINQMHGRTAGDDYLAKMADCIRRAAASKNLKSENYRISSGDYAVFLEDTTLKQSQSFVEKLKQQLDDYSQSSQVDSVAHIGIVPYQYGNDPVTILSMADSAVSIAQTFGPNRYHYLEKFEGNEKFGDDQWKSTISNILKSNSVNFYYQPILPCNTDHDLYRELLSRFYNHEGKHLPTATVIAMSERYGLNIDLDKLIVTNAIKLLKDNPRLTGLYAVNISASSAIQDIFIYWLKETLTHNKREASRLIFEINESGMQVNLNASYNFVSEVHKAGAKVAVERFGLGFTSFKFFREVRPDYIKLDNSYSDNIEADNNNKFFVRMIVDIAKRLDILVLATGVEKQDEKLTLEKLLVDGLQGYYIAKPEPVIKSD</sequence>
<name>A0A9X1ZHL8_9GAMM</name>
<dbReference type="EMBL" id="JAKIKP010000004">
    <property type="protein sequence ID" value="MCL1142464.1"/>
    <property type="molecule type" value="Genomic_DNA"/>
</dbReference>
<dbReference type="Pfam" id="PF00990">
    <property type="entry name" value="GGDEF"/>
    <property type="match status" value="1"/>
</dbReference>
<dbReference type="Proteomes" id="UP001139333">
    <property type="component" value="Unassembled WGS sequence"/>
</dbReference>
<evidence type="ECO:0000256" key="1">
    <source>
        <dbReference type="SAM" id="Phobius"/>
    </source>
</evidence>
<dbReference type="AlphaFoldDB" id="A0A9X1ZHL8"/>
<dbReference type="PROSITE" id="PS50883">
    <property type="entry name" value="EAL"/>
    <property type="match status" value="1"/>
</dbReference>
<dbReference type="InterPro" id="IPR000160">
    <property type="entry name" value="GGDEF_dom"/>
</dbReference>
<dbReference type="SMART" id="SM00052">
    <property type="entry name" value="EAL"/>
    <property type="match status" value="1"/>
</dbReference>
<keyword evidence="5" id="KW-1185">Reference proteome</keyword>